<feature type="transmembrane region" description="Helical" evidence="1">
    <location>
        <begin position="101"/>
        <end position="119"/>
    </location>
</feature>
<feature type="transmembrane region" description="Helical" evidence="1">
    <location>
        <begin position="275"/>
        <end position="293"/>
    </location>
</feature>
<keyword evidence="1" id="KW-0472">Membrane</keyword>
<feature type="transmembrane region" description="Helical" evidence="1">
    <location>
        <begin position="131"/>
        <end position="155"/>
    </location>
</feature>
<dbReference type="AlphaFoldDB" id="A0A1M7B724"/>
<dbReference type="Proteomes" id="UP000189935">
    <property type="component" value="Chromosome I"/>
</dbReference>
<feature type="transmembrane region" description="Helical" evidence="1">
    <location>
        <begin position="7"/>
        <end position="32"/>
    </location>
</feature>
<feature type="transmembrane region" description="Helical" evidence="1">
    <location>
        <begin position="208"/>
        <end position="234"/>
    </location>
</feature>
<dbReference type="EMBL" id="LT670844">
    <property type="protein sequence ID" value="SHL50757.1"/>
    <property type="molecule type" value="Genomic_DNA"/>
</dbReference>
<evidence type="ECO:0000313" key="3">
    <source>
        <dbReference type="Proteomes" id="UP000189935"/>
    </source>
</evidence>
<gene>
    <name evidence="2" type="ORF">SAMN05444159_6065</name>
</gene>
<feature type="transmembrane region" description="Helical" evidence="1">
    <location>
        <begin position="70"/>
        <end position="89"/>
    </location>
</feature>
<protein>
    <recommendedName>
        <fullName evidence="4">Oligosaccharide repeat unit polymerase</fullName>
    </recommendedName>
</protein>
<organism evidence="2 3">
    <name type="scientific">Bradyrhizobium lablabi</name>
    <dbReference type="NCBI Taxonomy" id="722472"/>
    <lineage>
        <taxon>Bacteria</taxon>
        <taxon>Pseudomonadati</taxon>
        <taxon>Pseudomonadota</taxon>
        <taxon>Alphaproteobacteria</taxon>
        <taxon>Hyphomicrobiales</taxon>
        <taxon>Nitrobacteraceae</taxon>
        <taxon>Bradyrhizobium</taxon>
    </lineage>
</organism>
<dbReference type="OrthoDB" id="8191324at2"/>
<evidence type="ECO:0000256" key="1">
    <source>
        <dbReference type="SAM" id="Phobius"/>
    </source>
</evidence>
<evidence type="ECO:0000313" key="2">
    <source>
        <dbReference type="EMBL" id="SHL50757.1"/>
    </source>
</evidence>
<feature type="transmembrane region" description="Helical" evidence="1">
    <location>
        <begin position="175"/>
        <end position="196"/>
    </location>
</feature>
<reference evidence="2 3" key="1">
    <citation type="submission" date="2016-11" db="EMBL/GenBank/DDBJ databases">
        <authorList>
            <person name="Jaros S."/>
            <person name="Januszkiewicz K."/>
            <person name="Wedrychowicz H."/>
        </authorList>
    </citation>
    <scope>NUCLEOTIDE SEQUENCE [LARGE SCALE GENOMIC DNA]</scope>
    <source>
        <strain evidence="2 3">GAS499</strain>
    </source>
</reference>
<keyword evidence="1" id="KW-1133">Transmembrane helix</keyword>
<proteinExistence type="predicted"/>
<feature type="transmembrane region" description="Helical" evidence="1">
    <location>
        <begin position="240"/>
        <end position="263"/>
    </location>
</feature>
<evidence type="ECO:0008006" key="4">
    <source>
        <dbReference type="Google" id="ProtNLM"/>
    </source>
</evidence>
<accession>A0A1M7B724</accession>
<name>A0A1M7B724_9BRAD</name>
<feature type="transmembrane region" description="Helical" evidence="1">
    <location>
        <begin position="44"/>
        <end position="63"/>
    </location>
</feature>
<feature type="transmembrane region" description="Helical" evidence="1">
    <location>
        <begin position="349"/>
        <end position="372"/>
    </location>
</feature>
<feature type="transmembrane region" description="Helical" evidence="1">
    <location>
        <begin position="393"/>
        <end position="417"/>
    </location>
</feature>
<keyword evidence="1" id="KW-0812">Transmembrane</keyword>
<sequence length="437" mass="47953">MQSQARLGLILLLCFYIVGCCLSLIYVANVYVQYEIAWFDEARLFSAALAVGPFAVVSLLFVFGRFSFGYFAGFYFYTMILGYLWLAAFSQFHYDHASASTSAFVSALAFLAPALFITSPIRQRFVLSARALDHLLSGILILAATIIAVGTLYNFRLVSLNDIYSFRGALEFPAWLSYAIGATSGALLPFAFACFVAHGNKWRATFVLLLLLLIYPITLTKLALFAPFWLVYVALLSRFFGARTTVVLSLFLPLSAGIVLAQLVKSGVLQHTQIINYFGAINFRMIAFPSIALDLYNHFFSTHTSTHFCQISFLKSFMDCPYTDPLAIVMAKAYQLGNLNASLFATEGIASVGPVLAPLAAFVCGLVIAVANRLSAGLSPRFVLISGALIPNILLNVPLSITLLTYGAGVLFLLWYVTPRTMFEPKTSELALGWKPS</sequence>